<sequence length="199" mass="21490">MENVFGDIQLPAHHTEITESTPFSVSMCSNRSSKLLLFDTTRSGNGIEHLVLRCAAIPSLAGKAAPPPPLFARSRRRRRLAFPSLASKAAAAAAFIRQVAPPPPPCLGGEAAAPPPPYRRRLHLSGREEREGIRLEWPTHVRRLRRPQGALFPALSASPARARSPRALCLLSPALSACSLPRSLFDTRPASRGGRSKTG</sequence>
<evidence type="ECO:0000313" key="2">
    <source>
        <dbReference type="Proteomes" id="UP000298652"/>
    </source>
</evidence>
<organism evidence="1 2">
    <name type="scientific">Setaria viridis</name>
    <name type="common">Green bristlegrass</name>
    <name type="synonym">Setaria italica subsp. viridis</name>
    <dbReference type="NCBI Taxonomy" id="4556"/>
    <lineage>
        <taxon>Eukaryota</taxon>
        <taxon>Viridiplantae</taxon>
        <taxon>Streptophyta</taxon>
        <taxon>Embryophyta</taxon>
        <taxon>Tracheophyta</taxon>
        <taxon>Spermatophyta</taxon>
        <taxon>Magnoliopsida</taxon>
        <taxon>Liliopsida</taxon>
        <taxon>Poales</taxon>
        <taxon>Poaceae</taxon>
        <taxon>PACMAD clade</taxon>
        <taxon>Panicoideae</taxon>
        <taxon>Panicodae</taxon>
        <taxon>Paniceae</taxon>
        <taxon>Cenchrinae</taxon>
        <taxon>Setaria</taxon>
    </lineage>
</organism>
<dbReference type="Gramene" id="TKW30779">
    <property type="protein sequence ID" value="TKW30779"/>
    <property type="gene ID" value="SEVIR_2G060550v2"/>
</dbReference>
<name>A0A4U6VSG3_SETVI</name>
<protein>
    <submittedName>
        <fullName evidence="1">Uncharacterized protein</fullName>
    </submittedName>
</protein>
<reference evidence="1" key="1">
    <citation type="submission" date="2019-03" db="EMBL/GenBank/DDBJ databases">
        <title>WGS assembly of Setaria viridis.</title>
        <authorList>
            <person name="Huang P."/>
            <person name="Jenkins J."/>
            <person name="Grimwood J."/>
            <person name="Barry K."/>
            <person name="Healey A."/>
            <person name="Mamidi S."/>
            <person name="Sreedasyam A."/>
            <person name="Shu S."/>
            <person name="Feldman M."/>
            <person name="Wu J."/>
            <person name="Yu Y."/>
            <person name="Chen C."/>
            <person name="Johnson J."/>
            <person name="Rokhsar D."/>
            <person name="Baxter I."/>
            <person name="Schmutz J."/>
            <person name="Brutnell T."/>
            <person name="Kellogg E."/>
        </authorList>
    </citation>
    <scope>NUCLEOTIDE SEQUENCE [LARGE SCALE GENOMIC DNA]</scope>
</reference>
<dbReference type="EMBL" id="CM016553">
    <property type="protein sequence ID" value="TKW30779.1"/>
    <property type="molecule type" value="Genomic_DNA"/>
</dbReference>
<proteinExistence type="predicted"/>
<gene>
    <name evidence="1" type="ORF">SEVIR_2G060550v2</name>
</gene>
<keyword evidence="2" id="KW-1185">Reference proteome</keyword>
<evidence type="ECO:0000313" key="1">
    <source>
        <dbReference type="EMBL" id="TKW30779.1"/>
    </source>
</evidence>
<accession>A0A4U6VSG3</accession>
<dbReference type="Proteomes" id="UP000298652">
    <property type="component" value="Chromosome 2"/>
</dbReference>
<dbReference type="AlphaFoldDB" id="A0A4U6VSG3"/>